<sequence length="142" mass="15825">MIFEFQTIQINLREKISARWKGLAQSLSPRFAEVFDCCDLILSGHGTASYVLSPGDGVQHIAISTSIIEMIHFIARNCYAELEVWPVTMQSGTPSEAHRLHGAGSRSPYRGVTDRMGSFTTTRMQVKGLAPEKKKIGIFFTF</sequence>
<dbReference type="HOGENOM" id="CLU_1816452_0_0_1"/>
<evidence type="ECO:0000313" key="1">
    <source>
        <dbReference type="EMBL" id="EPS28816.1"/>
    </source>
</evidence>
<dbReference type="EMBL" id="KB644411">
    <property type="protein sequence ID" value="EPS28816.1"/>
    <property type="molecule type" value="Genomic_DNA"/>
</dbReference>
<protein>
    <submittedName>
        <fullName evidence="1">Uncharacterized protein</fullName>
    </submittedName>
</protein>
<reference evidence="1 2" key="1">
    <citation type="journal article" date="2013" name="PLoS ONE">
        <title>Genomic and secretomic analyses reveal unique features of the lignocellulolytic enzyme system of Penicillium decumbens.</title>
        <authorList>
            <person name="Liu G."/>
            <person name="Zhang L."/>
            <person name="Wei X."/>
            <person name="Zou G."/>
            <person name="Qin Y."/>
            <person name="Ma L."/>
            <person name="Li J."/>
            <person name="Zheng H."/>
            <person name="Wang S."/>
            <person name="Wang C."/>
            <person name="Xun L."/>
            <person name="Zhao G.-P."/>
            <person name="Zhou Z."/>
            <person name="Qu Y."/>
        </authorList>
    </citation>
    <scope>NUCLEOTIDE SEQUENCE [LARGE SCALE GENOMIC DNA]</scope>
    <source>
        <strain evidence="2">114-2 / CGMCC 5302</strain>
    </source>
</reference>
<organism evidence="1 2">
    <name type="scientific">Penicillium oxalicum (strain 114-2 / CGMCC 5302)</name>
    <name type="common">Penicillium decumbens</name>
    <dbReference type="NCBI Taxonomy" id="933388"/>
    <lineage>
        <taxon>Eukaryota</taxon>
        <taxon>Fungi</taxon>
        <taxon>Dikarya</taxon>
        <taxon>Ascomycota</taxon>
        <taxon>Pezizomycotina</taxon>
        <taxon>Eurotiomycetes</taxon>
        <taxon>Eurotiomycetidae</taxon>
        <taxon>Eurotiales</taxon>
        <taxon>Aspergillaceae</taxon>
        <taxon>Penicillium</taxon>
    </lineage>
</organism>
<accession>S7ZJI8</accession>
<dbReference type="AlphaFoldDB" id="S7ZJI8"/>
<dbReference type="Proteomes" id="UP000019376">
    <property type="component" value="Unassembled WGS sequence"/>
</dbReference>
<name>S7ZJI8_PENO1</name>
<evidence type="ECO:0000313" key="2">
    <source>
        <dbReference type="Proteomes" id="UP000019376"/>
    </source>
</evidence>
<proteinExistence type="predicted"/>
<gene>
    <name evidence="1" type="ORF">PDE_03762</name>
</gene>
<keyword evidence="2" id="KW-1185">Reference proteome</keyword>